<dbReference type="PRINTS" id="PR00455">
    <property type="entry name" value="HTHTETR"/>
</dbReference>
<evidence type="ECO:0000256" key="2">
    <source>
        <dbReference type="PROSITE-ProRule" id="PRU00335"/>
    </source>
</evidence>
<feature type="DNA-binding region" description="H-T-H motif" evidence="2">
    <location>
        <begin position="65"/>
        <end position="84"/>
    </location>
</feature>
<dbReference type="PROSITE" id="PS50977">
    <property type="entry name" value="HTH_TETR_2"/>
    <property type="match status" value="1"/>
</dbReference>
<reference evidence="5 6" key="1">
    <citation type="submission" date="2019-03" db="EMBL/GenBank/DDBJ databases">
        <title>Ruegeria lutea sp. nov., a novel strain, isolated from marine sediment, the Masan Bay, South Korea.</title>
        <authorList>
            <person name="Kim J."/>
            <person name="Kim D.-Y."/>
            <person name="Lee S.-S."/>
        </authorList>
    </citation>
    <scope>NUCLEOTIDE SEQUENCE [LARGE SCALE GENOMIC DNA]</scope>
    <source>
        <strain evidence="5 6">318-1</strain>
    </source>
</reference>
<sequence>MRITVEASGRQQRNKPMSGSRSAIPSRRQSPRVRLSRDEKARRTREAILIAGCRVVSSDGYAGASIARIAEEAGVAQGTFYNYFEDRQALFDQLLPYEGLRMRKWVERAARETPPGMDRECARFKAFLDYVSEHVGFYRILYEAEVFAPKAHRAHMENILQGYIRSFRRAIAEGRMHALGEVQLTCLIHHMLGMRAYAAMQIHEAGGAAERREIVAASLEVYRLLLTKGLFA</sequence>
<dbReference type="EMBL" id="SMUV01000074">
    <property type="protein sequence ID" value="TDK41192.1"/>
    <property type="molecule type" value="Genomic_DNA"/>
</dbReference>
<organism evidence="5 6">
    <name type="scientific">Antarcticimicrobium luteum</name>
    <dbReference type="NCBI Taxonomy" id="2547397"/>
    <lineage>
        <taxon>Bacteria</taxon>
        <taxon>Pseudomonadati</taxon>
        <taxon>Pseudomonadota</taxon>
        <taxon>Alphaproteobacteria</taxon>
        <taxon>Rhodobacterales</taxon>
        <taxon>Paracoccaceae</taxon>
        <taxon>Antarcticimicrobium</taxon>
    </lineage>
</organism>
<feature type="domain" description="HTH tetR-type" evidence="4">
    <location>
        <begin position="42"/>
        <end position="102"/>
    </location>
</feature>
<evidence type="ECO:0000256" key="1">
    <source>
        <dbReference type="ARBA" id="ARBA00023125"/>
    </source>
</evidence>
<feature type="compositionally biased region" description="Polar residues" evidence="3">
    <location>
        <begin position="9"/>
        <end position="23"/>
    </location>
</feature>
<keyword evidence="6" id="KW-1185">Reference proteome</keyword>
<dbReference type="OrthoDB" id="9811084at2"/>
<dbReference type="PANTHER" id="PTHR43479:SF11">
    <property type="entry name" value="ACREF_ENVCD OPERON REPRESSOR-RELATED"/>
    <property type="match status" value="1"/>
</dbReference>
<evidence type="ECO:0000259" key="4">
    <source>
        <dbReference type="PROSITE" id="PS50977"/>
    </source>
</evidence>
<protein>
    <submittedName>
        <fullName evidence="5">TetR/AcrR family transcriptional regulator</fullName>
    </submittedName>
</protein>
<dbReference type="InterPro" id="IPR036271">
    <property type="entry name" value="Tet_transcr_reg_TetR-rel_C_sf"/>
</dbReference>
<evidence type="ECO:0000313" key="5">
    <source>
        <dbReference type="EMBL" id="TDK41192.1"/>
    </source>
</evidence>
<dbReference type="InterPro" id="IPR050624">
    <property type="entry name" value="HTH-type_Tx_Regulator"/>
</dbReference>
<dbReference type="RefSeq" id="WP_133361761.1">
    <property type="nucleotide sequence ID" value="NZ_SMUV01000074.1"/>
</dbReference>
<comment type="caution">
    <text evidence="5">The sequence shown here is derived from an EMBL/GenBank/DDBJ whole genome shotgun (WGS) entry which is preliminary data.</text>
</comment>
<feature type="region of interest" description="Disordered" evidence="3">
    <location>
        <begin position="1"/>
        <end position="40"/>
    </location>
</feature>
<accession>A0A4R5UQ95</accession>
<name>A0A4R5UQ95_9RHOB</name>
<dbReference type="PANTHER" id="PTHR43479">
    <property type="entry name" value="ACREF/ENVCD OPERON REPRESSOR-RELATED"/>
    <property type="match status" value="1"/>
</dbReference>
<dbReference type="InterPro" id="IPR009057">
    <property type="entry name" value="Homeodomain-like_sf"/>
</dbReference>
<dbReference type="AlphaFoldDB" id="A0A4R5UQ95"/>
<evidence type="ECO:0000313" key="6">
    <source>
        <dbReference type="Proteomes" id="UP000295301"/>
    </source>
</evidence>
<keyword evidence="1 2" id="KW-0238">DNA-binding</keyword>
<dbReference type="Pfam" id="PF00440">
    <property type="entry name" value="TetR_N"/>
    <property type="match status" value="1"/>
</dbReference>
<dbReference type="InterPro" id="IPR001647">
    <property type="entry name" value="HTH_TetR"/>
</dbReference>
<dbReference type="Gene3D" id="1.10.357.10">
    <property type="entry name" value="Tetracycline Repressor, domain 2"/>
    <property type="match status" value="1"/>
</dbReference>
<proteinExistence type="predicted"/>
<gene>
    <name evidence="5" type="ORF">E1832_21100</name>
</gene>
<dbReference type="GO" id="GO:0003677">
    <property type="term" value="F:DNA binding"/>
    <property type="evidence" value="ECO:0007669"/>
    <property type="project" value="UniProtKB-UniRule"/>
</dbReference>
<evidence type="ECO:0000256" key="3">
    <source>
        <dbReference type="SAM" id="MobiDB-lite"/>
    </source>
</evidence>
<dbReference type="SUPFAM" id="SSF48498">
    <property type="entry name" value="Tetracyclin repressor-like, C-terminal domain"/>
    <property type="match status" value="1"/>
</dbReference>
<dbReference type="Proteomes" id="UP000295301">
    <property type="component" value="Unassembled WGS sequence"/>
</dbReference>
<dbReference type="SUPFAM" id="SSF46689">
    <property type="entry name" value="Homeodomain-like"/>
    <property type="match status" value="1"/>
</dbReference>